<dbReference type="SMART" id="SM00233">
    <property type="entry name" value="PH"/>
    <property type="match status" value="1"/>
</dbReference>
<dbReference type="AlphaFoldDB" id="A0A5A8CNY7"/>
<dbReference type="Pfam" id="PF00169">
    <property type="entry name" value="PH"/>
    <property type="match status" value="1"/>
</dbReference>
<organism evidence="3 4">
    <name type="scientific">Cafeteria roenbergensis</name>
    <name type="common">Marine flagellate</name>
    <dbReference type="NCBI Taxonomy" id="33653"/>
    <lineage>
        <taxon>Eukaryota</taxon>
        <taxon>Sar</taxon>
        <taxon>Stramenopiles</taxon>
        <taxon>Bigyra</taxon>
        <taxon>Opalozoa</taxon>
        <taxon>Bicosoecida</taxon>
        <taxon>Cafeteriaceae</taxon>
        <taxon>Cafeteria</taxon>
    </lineage>
</organism>
<dbReference type="Proteomes" id="UP000323011">
    <property type="component" value="Unassembled WGS sequence"/>
</dbReference>
<protein>
    <recommendedName>
        <fullName evidence="2">PH domain-containing protein</fullName>
    </recommendedName>
</protein>
<feature type="region of interest" description="Disordered" evidence="1">
    <location>
        <begin position="577"/>
        <end position="598"/>
    </location>
</feature>
<evidence type="ECO:0000313" key="3">
    <source>
        <dbReference type="EMBL" id="KAA0154763.1"/>
    </source>
</evidence>
<dbReference type="InterPro" id="IPR051707">
    <property type="entry name" value="PI-Interact_SigTrans_Reg"/>
</dbReference>
<sequence length="619" mass="64932">MPRSGLLVKRGRRFKTWRTRWVVVSGRTLKYYLSEGGQQRGEMSLTEGYVIDEPTETFGRTNVAAIITPSRTLYIQAATSRELDRWRYEITLALTGRGRLSSPSASPTQPAPPMPEGLDIDGVVETGAELRVRASGSLLDALCVAWFKVSPGGELPDLKGDPSKCESVSMIPGATIHTYTVKASDVGCRIGCSAHPATAHTFVNVIAPLPVVAVDPSEVAARVSLRPHRHHKFCDRRVRVCTAEGRYREGEVLRVATRGDESLAGYRLVWARSEPVVSAEGHTLLPGVQVSTKSRTSSSAAAAAASSAAEPDGGDERTRALAQALSQRIVRLTPAQLEALEFTPTLPSPLHHMPVTPAAHEAAPSPLASLSPPKRGPAASAPGPPRGAPLFPLSLDDVGRMVRAELHPIVAGSAPVIVSNAVGPVEAAPPRARVIWVEGAPVVGGLLLGRWLYFGGVQGGSRVSWIRVAADGSSSVVKGPLEVKPSQMPPALGFPPSAADAHPCAYRLGAVDNECVIKFRVQPVRADGDKGHAEAARLRAKVTSPAQDGAAPPDADMVADASREAIEAAPTVQAARAWGPGGLPAAAEDRAPPAPWPGGVHLGAADWVAASLAVAGEEP</sequence>
<comment type="caution">
    <text evidence="3">The sequence shown here is derived from an EMBL/GenBank/DDBJ whole genome shotgun (WGS) entry which is preliminary data.</text>
</comment>
<name>A0A5A8CNY7_CAFRO</name>
<dbReference type="Gene3D" id="2.30.29.30">
    <property type="entry name" value="Pleckstrin-homology domain (PH domain)/Phosphotyrosine-binding domain (PTB)"/>
    <property type="match status" value="1"/>
</dbReference>
<dbReference type="PROSITE" id="PS50003">
    <property type="entry name" value="PH_DOMAIN"/>
    <property type="match status" value="1"/>
</dbReference>
<dbReference type="EMBL" id="VLTN01000010">
    <property type="protein sequence ID" value="KAA0154763.1"/>
    <property type="molecule type" value="Genomic_DNA"/>
</dbReference>
<evidence type="ECO:0000259" key="2">
    <source>
        <dbReference type="PROSITE" id="PS50003"/>
    </source>
</evidence>
<dbReference type="InterPro" id="IPR001849">
    <property type="entry name" value="PH_domain"/>
</dbReference>
<feature type="region of interest" description="Disordered" evidence="1">
    <location>
        <begin position="351"/>
        <end position="390"/>
    </location>
</feature>
<proteinExistence type="predicted"/>
<keyword evidence="4" id="KW-1185">Reference proteome</keyword>
<dbReference type="SUPFAM" id="SSF50729">
    <property type="entry name" value="PH domain-like"/>
    <property type="match status" value="1"/>
</dbReference>
<gene>
    <name evidence="3" type="ORF">FNF29_02292</name>
</gene>
<dbReference type="InterPro" id="IPR011993">
    <property type="entry name" value="PH-like_dom_sf"/>
</dbReference>
<reference evidence="3 4" key="1">
    <citation type="submission" date="2019-07" db="EMBL/GenBank/DDBJ databases">
        <title>Genomes of Cafeteria roenbergensis.</title>
        <authorList>
            <person name="Fischer M.G."/>
            <person name="Hackl T."/>
            <person name="Roman M."/>
        </authorList>
    </citation>
    <scope>NUCLEOTIDE SEQUENCE [LARGE SCALE GENOMIC DNA]</scope>
    <source>
        <strain evidence="3 4">BVI</strain>
    </source>
</reference>
<feature type="region of interest" description="Disordered" evidence="1">
    <location>
        <begin position="98"/>
        <end position="117"/>
    </location>
</feature>
<feature type="domain" description="PH" evidence="2">
    <location>
        <begin position="1"/>
        <end position="95"/>
    </location>
</feature>
<feature type="compositionally biased region" description="Low complexity" evidence="1">
    <location>
        <begin position="357"/>
        <end position="381"/>
    </location>
</feature>
<evidence type="ECO:0000313" key="4">
    <source>
        <dbReference type="Proteomes" id="UP000323011"/>
    </source>
</evidence>
<evidence type="ECO:0000256" key="1">
    <source>
        <dbReference type="SAM" id="MobiDB-lite"/>
    </source>
</evidence>
<accession>A0A5A8CNY7</accession>
<dbReference type="PANTHER" id="PTHR14336">
    <property type="entry name" value="TANDEM PH DOMAIN CONTAINING PROTEIN"/>
    <property type="match status" value="1"/>
</dbReference>